<feature type="domain" description="Sieve element occlusion C-terminal" evidence="2">
    <location>
        <begin position="473"/>
        <end position="710"/>
    </location>
</feature>
<reference evidence="4" key="1">
    <citation type="submission" date="2025-08" db="UniProtKB">
        <authorList>
            <consortium name="RefSeq"/>
        </authorList>
    </citation>
    <scope>IDENTIFICATION</scope>
</reference>
<sequence>MAGASELSRNNQIIRNDRRLMLSDDTGLRKQIQATHAHDSRSVDVDAILVIIRDILNLVSPGMDGILNGSHKHADVAEETAALSGFDGIQDALAFLLNKISCELTCRCSGGDAHASAMAILEFLSSYSWDAKAVLALASFSVNYGQFWLIAENFTADPLAKSLAVLRQLPDILELSDVMKTRMDTINSLVKVSLELTRCIAEIGRLPSKYISHDAEPMAVAMSHIPIAVYWTIRSLVVCASQVTDILGMSQQVISLTAETWEISSLGHKVASIQDHLKTQLGLCYQHIDEKKHNEYYQMLVHLFETAPHLENQRILKHLIYSKDDQHPLEVGNNKKIKVGAEALIGKTVLLLISDLDISLDELRILSHIYQESRSRQEFQYEIVWLPIMEKTTTWNEEHEHTFERLQSMMPWYTLQHPRLLERAVSRYIKEVWHYSKKPILVSLDPQGRLANPNAIHMVRIWGNVAYPFSSTKELAKWGEEKWRLELVVNGIDKSIMTWISEDKVICLYGGENEEWLQEFIMTARNVAAAARISLEMVYVGKKTSKERVKRLNEMVTTDRLSHCWNDPTSIWYFWTRMESMMYSKIHHGSTLATAQRPGDHILAEVLTMLTYADSHQGWALFSKGSGSRAGEMARAKGDAMLHALADFGSWTDDAREKGFVPALNVYLEGHHTKDHCNQLILPGIDDVPEMVVCSECHRPMEKYFMYRCCDD</sequence>
<dbReference type="GeneID" id="105168700"/>
<dbReference type="PANTHER" id="PTHR33232">
    <property type="entry name" value="PROTEIN SIEVE ELEMENT OCCLUSION B-LIKE"/>
    <property type="match status" value="1"/>
</dbReference>
<dbReference type="AlphaFoldDB" id="A0A6I9TTY9"/>
<proteinExistence type="predicted"/>
<protein>
    <submittedName>
        <fullName evidence="4">Protein SIEVE ELEMENT OCCLUSION B</fullName>
    </submittedName>
</protein>
<dbReference type="FunCoup" id="A0A6I9TTY9">
    <property type="interactions" value="354"/>
</dbReference>
<keyword evidence="3" id="KW-1185">Reference proteome</keyword>
<evidence type="ECO:0000313" key="3">
    <source>
        <dbReference type="Proteomes" id="UP000504604"/>
    </source>
</evidence>
<dbReference type="InterPro" id="IPR039299">
    <property type="entry name" value="SEOA"/>
</dbReference>
<dbReference type="Pfam" id="PF14576">
    <property type="entry name" value="SEO_N"/>
    <property type="match status" value="1"/>
</dbReference>
<dbReference type="KEGG" id="sind:105168700"/>
<evidence type="ECO:0000259" key="2">
    <source>
        <dbReference type="Pfam" id="PF14577"/>
    </source>
</evidence>
<evidence type="ECO:0000313" key="4">
    <source>
        <dbReference type="RefSeq" id="XP_011087135.1"/>
    </source>
</evidence>
<dbReference type="InterPro" id="IPR027942">
    <property type="entry name" value="SEO_N"/>
</dbReference>
<dbReference type="Proteomes" id="UP000504604">
    <property type="component" value="Linkage group LG8"/>
</dbReference>
<dbReference type="Pfam" id="PF14577">
    <property type="entry name" value="SEO_C"/>
    <property type="match status" value="1"/>
</dbReference>
<name>A0A6I9TTY9_SESIN</name>
<dbReference type="InParanoid" id="A0A6I9TTY9"/>
<evidence type="ECO:0000259" key="1">
    <source>
        <dbReference type="Pfam" id="PF14576"/>
    </source>
</evidence>
<dbReference type="RefSeq" id="XP_011087135.1">
    <property type="nucleotide sequence ID" value="XM_011088833.2"/>
</dbReference>
<dbReference type="OrthoDB" id="1145248at2759"/>
<feature type="domain" description="Sieve element occlusion N-terminal" evidence="1">
    <location>
        <begin position="23"/>
        <end position="306"/>
    </location>
</feature>
<dbReference type="PANTHER" id="PTHR33232:SF12">
    <property type="entry name" value="PROTEIN SIEVE ELEMENT OCCLUSION B-LIKE"/>
    <property type="match status" value="1"/>
</dbReference>
<accession>A0A6I9TTY9</accession>
<dbReference type="GO" id="GO:0010088">
    <property type="term" value="P:phloem development"/>
    <property type="evidence" value="ECO:0007669"/>
    <property type="project" value="InterPro"/>
</dbReference>
<dbReference type="InterPro" id="IPR027944">
    <property type="entry name" value="SEO_C"/>
</dbReference>
<organism evidence="3 4">
    <name type="scientific">Sesamum indicum</name>
    <name type="common">Oriental sesame</name>
    <name type="synonym">Sesamum orientale</name>
    <dbReference type="NCBI Taxonomy" id="4182"/>
    <lineage>
        <taxon>Eukaryota</taxon>
        <taxon>Viridiplantae</taxon>
        <taxon>Streptophyta</taxon>
        <taxon>Embryophyta</taxon>
        <taxon>Tracheophyta</taxon>
        <taxon>Spermatophyta</taxon>
        <taxon>Magnoliopsida</taxon>
        <taxon>eudicotyledons</taxon>
        <taxon>Gunneridae</taxon>
        <taxon>Pentapetalae</taxon>
        <taxon>asterids</taxon>
        <taxon>lamiids</taxon>
        <taxon>Lamiales</taxon>
        <taxon>Pedaliaceae</taxon>
        <taxon>Sesamum</taxon>
    </lineage>
</organism>
<gene>
    <name evidence="4" type="primary">LOC105168700</name>
</gene>